<dbReference type="Pfam" id="PF23247">
    <property type="entry name" value="LRR_RPS2"/>
    <property type="match status" value="2"/>
</dbReference>
<dbReference type="InterPro" id="IPR057135">
    <property type="entry name" value="At4g27190-like_LRR"/>
</dbReference>
<evidence type="ECO:0000313" key="7">
    <source>
        <dbReference type="Proteomes" id="UP001652623"/>
    </source>
</evidence>
<accession>A0ABM3ZUD5</accession>
<dbReference type="RefSeq" id="XP_060668082.1">
    <property type="nucleotide sequence ID" value="XM_060812099.1"/>
</dbReference>
<dbReference type="InterPro" id="IPR050905">
    <property type="entry name" value="Plant_NBS-LRR"/>
</dbReference>
<evidence type="ECO:0000256" key="3">
    <source>
        <dbReference type="ARBA" id="ARBA00022821"/>
    </source>
</evidence>
<organism evidence="7 8">
    <name type="scientific">Ziziphus jujuba</name>
    <name type="common">Chinese jujube</name>
    <name type="synonym">Ziziphus sativa</name>
    <dbReference type="NCBI Taxonomy" id="326968"/>
    <lineage>
        <taxon>Eukaryota</taxon>
        <taxon>Viridiplantae</taxon>
        <taxon>Streptophyta</taxon>
        <taxon>Embryophyta</taxon>
        <taxon>Tracheophyta</taxon>
        <taxon>Spermatophyta</taxon>
        <taxon>Magnoliopsida</taxon>
        <taxon>eudicotyledons</taxon>
        <taxon>Gunneridae</taxon>
        <taxon>Pentapetalae</taxon>
        <taxon>rosids</taxon>
        <taxon>fabids</taxon>
        <taxon>Rosales</taxon>
        <taxon>Rhamnaceae</taxon>
        <taxon>Paliureae</taxon>
        <taxon>Ziziphus</taxon>
    </lineage>
</organism>
<dbReference type="SUPFAM" id="SSF52540">
    <property type="entry name" value="P-loop containing nucleoside triphosphate hydrolases"/>
    <property type="match status" value="1"/>
</dbReference>
<dbReference type="Proteomes" id="UP001652623">
    <property type="component" value="Chromosome 10"/>
</dbReference>
<name>A0ABM3ZUD5_ZIZJJ</name>
<dbReference type="InterPro" id="IPR042197">
    <property type="entry name" value="Apaf_helical"/>
</dbReference>
<dbReference type="InterPro" id="IPR032675">
    <property type="entry name" value="LRR_dom_sf"/>
</dbReference>
<comment type="similarity">
    <text evidence="1">Belongs to the disease resistance NB-LRR family.</text>
</comment>
<dbReference type="Pfam" id="PF00931">
    <property type="entry name" value="NB-ARC"/>
    <property type="match status" value="1"/>
</dbReference>
<keyword evidence="7" id="KW-1185">Reference proteome</keyword>
<proteinExistence type="inferred from homology"/>
<sequence length="661" mass="74264">MGLVTRASDRSLVSRTLDKGFISRTSDRVLVSRISDKGLIARTSDRGIVSRTSDKGLVSQTSDRGLIAQTSDKDLVSRISDRCLVSRTLLSDASMKDFVPWMLLSDASVKGLVYIHHYESSEAFQRLAKRLSKRMVAFVAYQADTLQTLPGKLGLKLDDQTRLSARVDRLRREKMILIIVDDAWKRIDLDEDIGVSFGGDQKQCKILLTSRFYNALKNDVKNENIFEVGKLSGSEPLDLFNKTADDSNGKPEFPDLASQIVKECDGLPLVLIVVASALRKQPCHVWKNALHELRMSSPNNIKGMHERVYSSVRLGNIALIGELKNLEILDLSCSEVEELGSEIRQLTQLKLSMELERSSRLDELGLGNLLKRSDVIELYGLEDLESLQLQNLVKLEKICHGRLAPDSFHNLRRLIVFKCDRLKSIFCFSIAKLLEAIVMDDCKMIEEIVDNDETMNAKIEFPRLHILRLEELPQLLQYCSDHQPKSTTNTSAIPLFNEKVVLDKLEELTVDSSGVMDEIWHTQSPAAYFYELKIYCHKGVVAGSAFIPICLSALKLSRLPNLMHLLTEVQKGKVLRNLRILGVIRCGILKSLVPSSMSFRNLTALRVSECYAFKNLLASSMATSLSQLIRLSITDCEGIIEIVANEGDDTNAEVVFENLKF</sequence>
<evidence type="ECO:0000259" key="6">
    <source>
        <dbReference type="Pfam" id="PF23247"/>
    </source>
</evidence>
<dbReference type="InterPro" id="IPR002182">
    <property type="entry name" value="NB-ARC"/>
</dbReference>
<dbReference type="SUPFAM" id="SSF52058">
    <property type="entry name" value="L domain-like"/>
    <property type="match status" value="1"/>
</dbReference>
<dbReference type="Gene3D" id="3.80.10.10">
    <property type="entry name" value="Ribonuclease Inhibitor"/>
    <property type="match status" value="1"/>
</dbReference>
<reference evidence="8" key="1">
    <citation type="submission" date="2025-08" db="UniProtKB">
        <authorList>
            <consortium name="RefSeq"/>
        </authorList>
    </citation>
    <scope>IDENTIFICATION</scope>
    <source>
        <tissue evidence="8">Seedling</tissue>
    </source>
</reference>
<evidence type="ECO:0000256" key="4">
    <source>
        <dbReference type="ARBA" id="ARBA00022840"/>
    </source>
</evidence>
<evidence type="ECO:0000256" key="2">
    <source>
        <dbReference type="ARBA" id="ARBA00022741"/>
    </source>
</evidence>
<dbReference type="PRINTS" id="PR00364">
    <property type="entry name" value="DISEASERSIST"/>
</dbReference>
<feature type="domain" description="Disease resistance protein At4g27190-like leucine-rich repeats" evidence="6">
    <location>
        <begin position="384"/>
        <end position="481"/>
    </location>
</feature>
<evidence type="ECO:0000256" key="1">
    <source>
        <dbReference type="ARBA" id="ARBA00008894"/>
    </source>
</evidence>
<keyword evidence="4" id="KW-0067">ATP-binding</keyword>
<dbReference type="PANTHER" id="PTHR33463:SF203">
    <property type="entry name" value="AAA+ ATPASE DOMAIN-CONTAINING PROTEIN"/>
    <property type="match status" value="1"/>
</dbReference>
<dbReference type="InterPro" id="IPR027417">
    <property type="entry name" value="P-loop_NTPase"/>
</dbReference>
<protein>
    <submittedName>
        <fullName evidence="8">Probable disease resistance protein At5g47260</fullName>
    </submittedName>
</protein>
<keyword evidence="3" id="KW-0611">Plant defense</keyword>
<gene>
    <name evidence="8" type="primary">LOC132799664</name>
</gene>
<dbReference type="Gene3D" id="1.10.8.430">
    <property type="entry name" value="Helical domain of apoptotic protease-activating factors"/>
    <property type="match status" value="1"/>
</dbReference>
<feature type="domain" description="NB-ARC" evidence="5">
    <location>
        <begin position="158"/>
        <end position="245"/>
    </location>
</feature>
<feature type="domain" description="Disease resistance protein At4g27190-like leucine-rich repeats" evidence="6">
    <location>
        <begin position="490"/>
        <end position="597"/>
    </location>
</feature>
<dbReference type="PANTHER" id="PTHR33463">
    <property type="entry name" value="NB-ARC DOMAIN-CONTAINING PROTEIN-RELATED"/>
    <property type="match status" value="1"/>
</dbReference>
<dbReference type="GeneID" id="132799664"/>
<dbReference type="Gene3D" id="3.40.50.300">
    <property type="entry name" value="P-loop containing nucleotide triphosphate hydrolases"/>
    <property type="match status" value="1"/>
</dbReference>
<evidence type="ECO:0000259" key="5">
    <source>
        <dbReference type="Pfam" id="PF00931"/>
    </source>
</evidence>
<evidence type="ECO:0000313" key="8">
    <source>
        <dbReference type="RefSeq" id="XP_060668082.1"/>
    </source>
</evidence>
<keyword evidence="2" id="KW-0547">Nucleotide-binding</keyword>